<evidence type="ECO:0000313" key="1">
    <source>
        <dbReference type="EMBL" id="CAB0032562.1"/>
    </source>
</evidence>
<organism evidence="1 2">
    <name type="scientific">Trichogramma brassicae</name>
    <dbReference type="NCBI Taxonomy" id="86971"/>
    <lineage>
        <taxon>Eukaryota</taxon>
        <taxon>Metazoa</taxon>
        <taxon>Ecdysozoa</taxon>
        <taxon>Arthropoda</taxon>
        <taxon>Hexapoda</taxon>
        <taxon>Insecta</taxon>
        <taxon>Pterygota</taxon>
        <taxon>Neoptera</taxon>
        <taxon>Endopterygota</taxon>
        <taxon>Hymenoptera</taxon>
        <taxon>Apocrita</taxon>
        <taxon>Proctotrupomorpha</taxon>
        <taxon>Chalcidoidea</taxon>
        <taxon>Trichogrammatidae</taxon>
        <taxon>Trichogramma</taxon>
    </lineage>
</organism>
<dbReference type="AlphaFoldDB" id="A0A6H5I570"/>
<name>A0A6H5I570_9HYME</name>
<protein>
    <submittedName>
        <fullName evidence="1">Uncharacterized protein</fullName>
    </submittedName>
</protein>
<sequence length="63" mass="7181">MRSFVNVDDYSIATNHLAYVKDIIMEKDDQPVWSKIGFRIVLNVATHPLDYAKTLIQISTADV</sequence>
<dbReference type="Proteomes" id="UP000479190">
    <property type="component" value="Unassembled WGS sequence"/>
</dbReference>
<dbReference type="OrthoDB" id="10253709at2759"/>
<evidence type="ECO:0000313" key="2">
    <source>
        <dbReference type="Proteomes" id="UP000479190"/>
    </source>
</evidence>
<proteinExistence type="predicted"/>
<keyword evidence="2" id="KW-1185">Reference proteome</keyword>
<reference evidence="1 2" key="1">
    <citation type="submission" date="2020-02" db="EMBL/GenBank/DDBJ databases">
        <authorList>
            <person name="Ferguson B K."/>
        </authorList>
    </citation>
    <scope>NUCLEOTIDE SEQUENCE [LARGE SCALE GENOMIC DNA]</scope>
</reference>
<gene>
    <name evidence="1" type="ORF">TBRA_LOCUS4493</name>
</gene>
<dbReference type="EMBL" id="CADCXV010000683">
    <property type="protein sequence ID" value="CAB0032562.1"/>
    <property type="molecule type" value="Genomic_DNA"/>
</dbReference>
<accession>A0A6H5I570</accession>